<proteinExistence type="predicted"/>
<evidence type="ECO:0000256" key="2">
    <source>
        <dbReference type="SAM" id="Phobius"/>
    </source>
</evidence>
<reference evidence="3 4" key="1">
    <citation type="submission" date="2024-02" db="EMBL/GenBank/DDBJ databases">
        <title>De novo assembly and annotation of 12 fungi associated with fruit tree decline syndrome in Ontario, Canada.</title>
        <authorList>
            <person name="Sulman M."/>
            <person name="Ellouze W."/>
            <person name="Ilyukhin E."/>
        </authorList>
    </citation>
    <scope>NUCLEOTIDE SEQUENCE [LARGE SCALE GENOMIC DNA]</scope>
    <source>
        <strain evidence="3 4">M97-236</strain>
    </source>
</reference>
<keyword evidence="2" id="KW-1133">Transmembrane helix</keyword>
<evidence type="ECO:0000256" key="1">
    <source>
        <dbReference type="SAM" id="MobiDB-lite"/>
    </source>
</evidence>
<protein>
    <recommendedName>
        <fullName evidence="5">Carboxylic ester hydrolase</fullName>
    </recommendedName>
</protein>
<gene>
    <name evidence="3" type="ORF">SLS59_002001</name>
</gene>
<feature type="transmembrane region" description="Helical" evidence="2">
    <location>
        <begin position="37"/>
        <end position="60"/>
    </location>
</feature>
<sequence>MTEQREQQAFLGTAYDDALPKQRSAPSTRRSCLDLIAAWWIEIISLLVGVGALVAIAVTLAEYNSKEQPAWKYSVNLNTLIAILDAVFIGCLVIIFSVGIGPFTQQAVKSVPCNVPFTAINSTIPISQTNDRGLWDWPRTKPGYFDLDLETKAAVLQGLANPTGNGSALTTNCPTGNCTFPSHNGITHSSIGLCKKCIDVSASLYEVISSGFAASGQALGNDTVQYNLFLPADNSDDSPTWVSVGGGTSRGIFTSFEDYAGMPNLFLNTTAAAVPGVYGLDWLIANMQPEESFLAALRASVVNTSMIMFTSDGCDFHTKPMPETPGSYSYNITCPHPDNASSYWDIVNAVATTCVFYPCVKDYYGVVNDTVFAETLIRETPANKEPYDGNIFANQQHYNDHCIINNQPVTLDNVLSTDTNVTFIDGKNTSVPHECFYNIDGIFLRALSVFLSESLTGGCIMPLTSYYQRGSGPRDWTTVECDGWWLKSLHNRGNATFETINANMEAVAVAVTNEMRRQGTGWDGNPAYAKGFVSRATVCTQFDWVWLGFPVALLLLTMLMLGIVGVKTLLDRHQTPIWKSSALPLLFTGNGVGVLGALDSIRGVEKEAGGAVVTLAHEGEAWEFVGEGVGGGKEGALATGTDGSSLTSTNTRSRISTMM</sequence>
<keyword evidence="4" id="KW-1185">Reference proteome</keyword>
<name>A0ABR3RWL2_9PLEO</name>
<comment type="caution">
    <text evidence="3">The sequence shown here is derived from an EMBL/GenBank/DDBJ whole genome shotgun (WGS) entry which is preliminary data.</text>
</comment>
<accession>A0ABR3RWL2</accession>
<dbReference type="Proteomes" id="UP001521222">
    <property type="component" value="Unassembled WGS sequence"/>
</dbReference>
<evidence type="ECO:0008006" key="5">
    <source>
        <dbReference type="Google" id="ProtNLM"/>
    </source>
</evidence>
<dbReference type="PANTHER" id="PTHR35394:SF5">
    <property type="entry name" value="DUF3176 DOMAIN-CONTAINING PROTEIN"/>
    <property type="match status" value="1"/>
</dbReference>
<dbReference type="PANTHER" id="PTHR35394">
    <property type="entry name" value="DUF3176 DOMAIN-CONTAINING PROTEIN"/>
    <property type="match status" value="1"/>
</dbReference>
<evidence type="ECO:0000313" key="4">
    <source>
        <dbReference type="Proteomes" id="UP001521222"/>
    </source>
</evidence>
<organism evidence="3 4">
    <name type="scientific">Nothophoma quercina</name>
    <dbReference type="NCBI Taxonomy" id="749835"/>
    <lineage>
        <taxon>Eukaryota</taxon>
        <taxon>Fungi</taxon>
        <taxon>Dikarya</taxon>
        <taxon>Ascomycota</taxon>
        <taxon>Pezizomycotina</taxon>
        <taxon>Dothideomycetes</taxon>
        <taxon>Pleosporomycetidae</taxon>
        <taxon>Pleosporales</taxon>
        <taxon>Pleosporineae</taxon>
        <taxon>Didymellaceae</taxon>
        <taxon>Nothophoma</taxon>
    </lineage>
</organism>
<keyword evidence="2" id="KW-0472">Membrane</keyword>
<feature type="transmembrane region" description="Helical" evidence="2">
    <location>
        <begin position="80"/>
        <end position="103"/>
    </location>
</feature>
<feature type="region of interest" description="Disordered" evidence="1">
    <location>
        <begin position="636"/>
        <end position="659"/>
    </location>
</feature>
<evidence type="ECO:0000313" key="3">
    <source>
        <dbReference type="EMBL" id="KAL1608810.1"/>
    </source>
</evidence>
<feature type="transmembrane region" description="Helical" evidence="2">
    <location>
        <begin position="544"/>
        <end position="570"/>
    </location>
</feature>
<keyword evidence="2" id="KW-0812">Transmembrane</keyword>
<feature type="compositionally biased region" description="Polar residues" evidence="1">
    <location>
        <begin position="641"/>
        <end position="659"/>
    </location>
</feature>
<dbReference type="EMBL" id="JAKIXB020000005">
    <property type="protein sequence ID" value="KAL1608810.1"/>
    <property type="molecule type" value="Genomic_DNA"/>
</dbReference>